<gene>
    <name evidence="1" type="ORF">A6770_30660</name>
</gene>
<accession>A0A367QAE0</accession>
<evidence type="ECO:0000313" key="2">
    <source>
        <dbReference type="Proteomes" id="UP000252107"/>
    </source>
</evidence>
<reference evidence="1" key="1">
    <citation type="submission" date="2016-04" db="EMBL/GenBank/DDBJ databases">
        <authorList>
            <person name="Tabuchi Yagui T.R."/>
        </authorList>
    </citation>
    <scope>NUCLEOTIDE SEQUENCE [LARGE SCALE GENOMIC DNA]</scope>
    <source>
        <strain evidence="1">NIES-26</strain>
    </source>
</reference>
<name>A0A367QAE0_9NOSO</name>
<protein>
    <submittedName>
        <fullName evidence="1">Uncharacterized protein</fullName>
    </submittedName>
</protein>
<keyword evidence="2" id="KW-1185">Reference proteome</keyword>
<proteinExistence type="predicted"/>
<comment type="caution">
    <text evidence="1">The sequence shown here is derived from an EMBL/GenBank/DDBJ whole genome shotgun (WGS) entry which is preliminary data.</text>
</comment>
<dbReference type="EMBL" id="LXQD01000332">
    <property type="protein sequence ID" value="RCJ21109.1"/>
    <property type="molecule type" value="Genomic_DNA"/>
</dbReference>
<dbReference type="Proteomes" id="UP000252107">
    <property type="component" value="Unassembled WGS sequence"/>
</dbReference>
<evidence type="ECO:0000313" key="1">
    <source>
        <dbReference type="EMBL" id="RCJ21109.1"/>
    </source>
</evidence>
<sequence>MQTLHLDLKLIAENYVELRYFIDNPNEYQKRSLSLSEIADLIQLAERDYYVSFFPEDYTVTGRRLYDWLDGSDRWLQPLLDKYRREGIVLAVGTRLIASLHHLPWEVLHDGVSFLVQRIPAVVPVRWVPC</sequence>
<organism evidence="1 2">
    <name type="scientific">Nostoc minutum NIES-26</name>
    <dbReference type="NCBI Taxonomy" id="1844469"/>
    <lineage>
        <taxon>Bacteria</taxon>
        <taxon>Bacillati</taxon>
        <taxon>Cyanobacteriota</taxon>
        <taxon>Cyanophyceae</taxon>
        <taxon>Nostocales</taxon>
        <taxon>Nostocaceae</taxon>
        <taxon>Nostoc</taxon>
    </lineage>
</organism>
<dbReference type="AlphaFoldDB" id="A0A367QAE0"/>